<dbReference type="InterPro" id="IPR036737">
    <property type="entry name" value="OmpA-like_sf"/>
</dbReference>
<dbReference type="InterPro" id="IPR039001">
    <property type="entry name" value="Pal"/>
</dbReference>
<evidence type="ECO:0000313" key="11">
    <source>
        <dbReference type="Proteomes" id="UP000007934"/>
    </source>
</evidence>
<dbReference type="EMBL" id="FQ670179">
    <property type="protein sequence ID" value="CBY83556.1"/>
    <property type="molecule type" value="Genomic_DNA"/>
</dbReference>
<dbReference type="PANTHER" id="PTHR30329">
    <property type="entry name" value="STATOR ELEMENT OF FLAGELLAR MOTOR COMPLEX"/>
    <property type="match status" value="1"/>
</dbReference>
<organism evidence="10 11">
    <name type="scientific">Helicobacter felis (strain ATCC 49179 / CCUG 28539 / NCTC 12436 / CS1)</name>
    <dbReference type="NCBI Taxonomy" id="936155"/>
    <lineage>
        <taxon>Bacteria</taxon>
        <taxon>Pseudomonadati</taxon>
        <taxon>Campylobacterota</taxon>
        <taxon>Epsilonproteobacteria</taxon>
        <taxon>Campylobacterales</taxon>
        <taxon>Helicobacteraceae</taxon>
        <taxon>Helicobacter</taxon>
    </lineage>
</organism>
<evidence type="ECO:0000256" key="8">
    <source>
        <dbReference type="SAM" id="SignalP"/>
    </source>
</evidence>
<name>E7AAN6_HELFC</name>
<dbReference type="PRINTS" id="PR01021">
    <property type="entry name" value="OMPADOMAIN"/>
</dbReference>
<dbReference type="PROSITE" id="PS51257">
    <property type="entry name" value="PROKAR_LIPOPROTEIN"/>
    <property type="match status" value="1"/>
</dbReference>
<dbReference type="Gene3D" id="3.30.1330.60">
    <property type="entry name" value="OmpA-like domain"/>
    <property type="match status" value="1"/>
</dbReference>
<keyword evidence="4 6" id="KW-0998">Cell outer membrane</keyword>
<keyword evidence="5 6" id="KW-0449">Lipoprotein</keyword>
<dbReference type="RefSeq" id="WP_013469919.1">
    <property type="nucleotide sequence ID" value="NC_014810.2"/>
</dbReference>
<keyword evidence="3 6" id="KW-0564">Palmitate</keyword>
<feature type="chain" id="PRO_5003215438" description="Peptidoglycan-associated lipoprotein" evidence="8">
    <location>
        <begin position="25"/>
        <end position="227"/>
    </location>
</feature>
<dbReference type="GO" id="GO:0051301">
    <property type="term" value="P:cell division"/>
    <property type="evidence" value="ECO:0007669"/>
    <property type="project" value="InterPro"/>
</dbReference>
<dbReference type="OrthoDB" id="9809164at2"/>
<dbReference type="InterPro" id="IPR050330">
    <property type="entry name" value="Bact_OuterMem_StrucFunc"/>
</dbReference>
<dbReference type="InterPro" id="IPR006664">
    <property type="entry name" value="OMP_bac"/>
</dbReference>
<evidence type="ECO:0000259" key="9">
    <source>
        <dbReference type="PROSITE" id="PS51123"/>
    </source>
</evidence>
<evidence type="ECO:0000256" key="2">
    <source>
        <dbReference type="ARBA" id="ARBA00023136"/>
    </source>
</evidence>
<dbReference type="Pfam" id="PF00691">
    <property type="entry name" value="OmpA"/>
    <property type="match status" value="1"/>
</dbReference>
<dbReference type="eggNOG" id="COG2885">
    <property type="taxonomic scope" value="Bacteria"/>
</dbReference>
<comment type="subcellular location">
    <subcellularLocation>
        <location evidence="6">Cell outer membrane</location>
        <topology evidence="6">Lipid-anchor</topology>
    </subcellularLocation>
</comment>
<evidence type="ECO:0000256" key="5">
    <source>
        <dbReference type="ARBA" id="ARBA00023288"/>
    </source>
</evidence>
<evidence type="ECO:0000256" key="4">
    <source>
        <dbReference type="ARBA" id="ARBA00023237"/>
    </source>
</evidence>
<feature type="domain" description="OmpA-like" evidence="9">
    <location>
        <begin position="113"/>
        <end position="227"/>
    </location>
</feature>
<dbReference type="HAMAP" id="MF_02204">
    <property type="entry name" value="Pal"/>
    <property type="match status" value="1"/>
</dbReference>
<evidence type="ECO:0000256" key="1">
    <source>
        <dbReference type="ARBA" id="ARBA00022729"/>
    </source>
</evidence>
<evidence type="ECO:0000256" key="3">
    <source>
        <dbReference type="ARBA" id="ARBA00023139"/>
    </source>
</evidence>
<dbReference type="AlphaFoldDB" id="E7AAN6"/>
<keyword evidence="11" id="KW-1185">Reference proteome</keyword>
<dbReference type="InterPro" id="IPR006665">
    <property type="entry name" value="OmpA-like"/>
</dbReference>
<feature type="compositionally biased region" description="Polar residues" evidence="7">
    <location>
        <begin position="36"/>
        <end position="77"/>
    </location>
</feature>
<evidence type="ECO:0000313" key="10">
    <source>
        <dbReference type="EMBL" id="CBY83556.1"/>
    </source>
</evidence>
<comment type="similarity">
    <text evidence="6">Belongs to the Pal lipoprotein family.</text>
</comment>
<feature type="compositionally biased region" description="Low complexity" evidence="7">
    <location>
        <begin position="19"/>
        <end position="35"/>
    </location>
</feature>
<dbReference type="Proteomes" id="UP000007934">
    <property type="component" value="Chromosome"/>
</dbReference>
<dbReference type="SUPFAM" id="SSF103088">
    <property type="entry name" value="OmpA-like"/>
    <property type="match status" value="1"/>
</dbReference>
<keyword evidence="1 6" id="KW-0732">Signal</keyword>
<feature type="compositionally biased region" description="Polar residues" evidence="7">
    <location>
        <begin position="88"/>
        <end position="101"/>
    </location>
</feature>
<evidence type="ECO:0000256" key="6">
    <source>
        <dbReference type="HAMAP-Rule" id="MF_02204"/>
    </source>
</evidence>
<reference evidence="10 11" key="1">
    <citation type="journal article" date="2011" name="Genome Biol. Evol.">
        <title>Comparative whole genome sequence analysis of the carcinogenic bacterial model pathogen Helicobacter felis.</title>
        <authorList>
            <person name="Arnold I.C."/>
            <person name="Zigova Z."/>
            <person name="Holden M."/>
            <person name="Lawley T.D."/>
            <person name="Rad R."/>
            <person name="Dougan G."/>
            <person name="Falkow S."/>
            <person name="Bentley S.D."/>
            <person name="Muller A."/>
        </authorList>
    </citation>
    <scope>NUCLEOTIDE SEQUENCE [LARGE SCALE GENOMIC DNA]</scope>
    <source>
        <strain evidence="11">ATCC 49179 / CCUG 28539 / NCTC 12436 / CS1</strain>
    </source>
</reference>
<dbReference type="CDD" id="cd07185">
    <property type="entry name" value="OmpA_C-like"/>
    <property type="match status" value="1"/>
</dbReference>
<dbReference type="GO" id="GO:0009279">
    <property type="term" value="C:cell outer membrane"/>
    <property type="evidence" value="ECO:0007669"/>
    <property type="project" value="UniProtKB-SubCell"/>
</dbReference>
<gene>
    <name evidence="6" type="primary">pal</name>
    <name evidence="10" type="ordered locus">Hfelis_14720</name>
</gene>
<dbReference type="HOGENOM" id="CLU_016890_9_3_7"/>
<dbReference type="GeneID" id="36133454"/>
<protein>
    <recommendedName>
        <fullName evidence="6">Peptidoglycan-associated lipoprotein</fullName>
        <shortName evidence="6">PAL</shortName>
    </recommendedName>
</protein>
<dbReference type="KEGG" id="hfe:HFELIS_14720"/>
<dbReference type="PROSITE" id="PS51123">
    <property type="entry name" value="OMPA_2"/>
    <property type="match status" value="1"/>
</dbReference>
<feature type="signal peptide" evidence="8">
    <location>
        <begin position="1"/>
        <end position="24"/>
    </location>
</feature>
<dbReference type="STRING" id="936155.HFELIS_14720"/>
<evidence type="ECO:0000256" key="7">
    <source>
        <dbReference type="SAM" id="MobiDB-lite"/>
    </source>
</evidence>
<keyword evidence="2 6" id="KW-0472">Membrane</keyword>
<feature type="region of interest" description="Disordered" evidence="7">
    <location>
        <begin position="19"/>
        <end position="117"/>
    </location>
</feature>
<proteinExistence type="inferred from homology"/>
<accession>E7AAN6</accession>
<dbReference type="PANTHER" id="PTHR30329:SF21">
    <property type="entry name" value="LIPOPROTEIN YIAD-RELATED"/>
    <property type="match status" value="1"/>
</dbReference>
<feature type="compositionally biased region" description="Low complexity" evidence="7">
    <location>
        <begin position="103"/>
        <end position="112"/>
    </location>
</feature>
<sequence length="227" mass="24750">MNKWLVAGTLVALLVATGCGSKGAKPSKPPKSQSAENVQEQPTQSVKNTTVHPEGVQESTPAKSQTPQTSPISQTKEGQPGTAHELETQNAQKNANATSETVPAPQEPQSEQEQFKSGEIVGQVYFDFDKYNVRPDMQDAVDQGAQKIQDSKMKVLLEGNTDEFGTGEYNFALGNKRALSVKEALVVKGIAQDNIRTISFGESKPICLEKTKECYQKNRRVDIKVVQ</sequence>